<name>A0A378TDF6_9MYCO</name>
<keyword evidence="2" id="KW-1036">Host cytoplasmic vesicle</keyword>
<dbReference type="Proteomes" id="UP000254978">
    <property type="component" value="Unassembled WGS sequence"/>
</dbReference>
<keyword evidence="8" id="KW-1185">Reference proteome</keyword>
<dbReference type="GO" id="GO:0034069">
    <property type="term" value="F:aminoglycoside N-acetyltransferase activity"/>
    <property type="evidence" value="ECO:0007669"/>
    <property type="project" value="TreeGrafter"/>
</dbReference>
<dbReference type="RefSeq" id="WP_115277951.1">
    <property type="nucleotide sequence ID" value="NZ_AP022600.1"/>
</dbReference>
<dbReference type="PANTHER" id="PTHR37817:SF1">
    <property type="entry name" value="N-ACETYLTRANSFERASE EIS"/>
    <property type="match status" value="1"/>
</dbReference>
<evidence type="ECO:0000259" key="6">
    <source>
        <dbReference type="PROSITE" id="PS51186"/>
    </source>
</evidence>
<keyword evidence="3 5" id="KW-0808">Transferase</keyword>
<evidence type="ECO:0000256" key="3">
    <source>
        <dbReference type="ARBA" id="ARBA00022679"/>
    </source>
</evidence>
<dbReference type="GO" id="GO:0030649">
    <property type="term" value="P:aminoglycoside antibiotic catabolic process"/>
    <property type="evidence" value="ECO:0007669"/>
    <property type="project" value="TreeGrafter"/>
</dbReference>
<dbReference type="Gene3D" id="3.40.630.30">
    <property type="match status" value="2"/>
</dbReference>
<dbReference type="PROSITE" id="PS51186">
    <property type="entry name" value="GNAT"/>
    <property type="match status" value="1"/>
</dbReference>
<feature type="binding site" evidence="5">
    <location>
        <begin position="82"/>
        <end position="84"/>
    </location>
    <ligand>
        <name>acetyl-CoA</name>
        <dbReference type="ChEBI" id="CHEBI:57288"/>
    </ligand>
</feature>
<proteinExistence type="inferred from homology"/>
<protein>
    <submittedName>
        <fullName evidence="7">Putative acetyltransferase</fullName>
    </submittedName>
</protein>
<feature type="active site" description="Proton acceptor; via carboxylate" evidence="5">
    <location>
        <position position="390"/>
    </location>
</feature>
<dbReference type="NCBIfam" id="NF002367">
    <property type="entry name" value="PRK01346.1-4"/>
    <property type="match status" value="1"/>
</dbReference>
<evidence type="ECO:0000313" key="8">
    <source>
        <dbReference type="Proteomes" id="UP000254978"/>
    </source>
</evidence>
<evidence type="ECO:0000256" key="1">
    <source>
        <dbReference type="ARBA" id="ARBA00009213"/>
    </source>
</evidence>
<accession>A0A378TDF6</accession>
<dbReference type="InterPro" id="IPR022902">
    <property type="entry name" value="NAcTrfase_Eis"/>
</dbReference>
<feature type="binding site" evidence="5">
    <location>
        <begin position="118"/>
        <end position="119"/>
    </location>
    <ligand>
        <name>acetyl-CoA</name>
        <dbReference type="ChEBI" id="CHEBI:57288"/>
    </ligand>
</feature>
<dbReference type="Pfam" id="PF13527">
    <property type="entry name" value="Acetyltransf_9"/>
    <property type="match status" value="1"/>
</dbReference>
<feature type="active site" description="Proton donor" evidence="5">
    <location>
        <position position="123"/>
    </location>
</feature>
<dbReference type="Gene3D" id="3.30.1050.10">
    <property type="entry name" value="SCP2 sterol-binding domain"/>
    <property type="match status" value="1"/>
</dbReference>
<dbReference type="Pfam" id="PF13530">
    <property type="entry name" value="SCP2_2"/>
    <property type="match status" value="1"/>
</dbReference>
<dbReference type="HAMAP" id="MF_01812">
    <property type="entry name" value="Eis"/>
    <property type="match status" value="1"/>
</dbReference>
<sequence length="390" mass="42328">MTTWAVRSATDDDQQAMSRLAATGFGVYMAPESKRPWRVMVADGGSVVVSDGPEIVGMACYLDMELTVPGGVTLPIAGVSAVVVSPTHRRRGILRAMVTDLHRRIEATGAPIAALTASEGGIYGRFGYGPATIERSMVVQRRLAEFHADAPDDGRVRLVAPAQHRDQLMEIYDRWRRRTPGGLACPQVLWDDVLADRDSDRDGGSAWFALLHPDGYALYRVRHGDKAVVRTGVTAVTPQAHAALWRTLLGLDLIDEVQIDTHPADPLPYLLADSRRVQTTSMVDALWLRIMDIPAALQARTYPADAHLVLEVGDGRFALDISGGRATCVPTDAPADLHLDLDVLGSIYLGTHSARDLAAANRIRSASDEALYMADAAFRSTVPAQMGFHF</sequence>
<evidence type="ECO:0000256" key="4">
    <source>
        <dbReference type="ARBA" id="ARBA00023315"/>
    </source>
</evidence>
<dbReference type="InterPro" id="IPR036527">
    <property type="entry name" value="SCP2_sterol-bd_dom_sf"/>
</dbReference>
<organism evidence="7 8">
    <name type="scientific">Mycolicibacterium tokaiense</name>
    <dbReference type="NCBI Taxonomy" id="39695"/>
    <lineage>
        <taxon>Bacteria</taxon>
        <taxon>Bacillati</taxon>
        <taxon>Actinomycetota</taxon>
        <taxon>Actinomycetes</taxon>
        <taxon>Mycobacteriales</taxon>
        <taxon>Mycobacteriaceae</taxon>
        <taxon>Mycolicibacterium</taxon>
    </lineage>
</organism>
<dbReference type="SUPFAM" id="SSF55729">
    <property type="entry name" value="Acyl-CoA N-acyltransferases (Nat)"/>
    <property type="match status" value="1"/>
</dbReference>
<evidence type="ECO:0000313" key="7">
    <source>
        <dbReference type="EMBL" id="STZ57885.1"/>
    </source>
</evidence>
<dbReference type="CDD" id="cd04301">
    <property type="entry name" value="NAT_SF"/>
    <property type="match status" value="1"/>
</dbReference>
<evidence type="ECO:0000256" key="2">
    <source>
        <dbReference type="ARBA" id="ARBA00022488"/>
    </source>
</evidence>
<gene>
    <name evidence="7" type="primary">eis</name>
    <name evidence="7" type="ORF">NCTC10821_01390</name>
</gene>
<keyword evidence="4 5" id="KW-0012">Acyltransferase</keyword>
<feature type="domain" description="N-acetyltransferase" evidence="6">
    <location>
        <begin position="4"/>
        <end position="145"/>
    </location>
</feature>
<dbReference type="InterPro" id="IPR041380">
    <property type="entry name" value="Acetyltransf_17"/>
</dbReference>
<dbReference type="InterPro" id="IPR000182">
    <property type="entry name" value="GNAT_dom"/>
</dbReference>
<dbReference type="OrthoDB" id="8399956at2"/>
<evidence type="ECO:0000256" key="5">
    <source>
        <dbReference type="HAMAP-Rule" id="MF_01812"/>
    </source>
</evidence>
<comment type="similarity">
    <text evidence="1 5">Belongs to the acetyltransferase Eis family.</text>
</comment>
<dbReference type="InterPro" id="IPR025559">
    <property type="entry name" value="Eis_dom"/>
</dbReference>
<dbReference type="AlphaFoldDB" id="A0A378TDF6"/>
<dbReference type="InterPro" id="IPR016181">
    <property type="entry name" value="Acyl_CoA_acyltransferase"/>
</dbReference>
<feature type="binding site" evidence="5">
    <location>
        <begin position="90"/>
        <end position="95"/>
    </location>
    <ligand>
        <name>acetyl-CoA</name>
        <dbReference type="ChEBI" id="CHEBI:57288"/>
    </ligand>
</feature>
<dbReference type="PANTHER" id="PTHR37817">
    <property type="entry name" value="N-ACETYLTRANSFERASE EIS"/>
    <property type="match status" value="1"/>
</dbReference>
<dbReference type="Pfam" id="PF17668">
    <property type="entry name" value="Acetyltransf_17"/>
    <property type="match status" value="1"/>
</dbReference>
<dbReference type="InterPro" id="IPR051554">
    <property type="entry name" value="Acetyltransferase_Eis"/>
</dbReference>
<comment type="subunit">
    <text evidence="5">Homohexamer; trimer of dimers.</text>
</comment>
<dbReference type="SUPFAM" id="SSF55718">
    <property type="entry name" value="SCP-like"/>
    <property type="match status" value="1"/>
</dbReference>
<reference evidence="7 8" key="1">
    <citation type="submission" date="2018-06" db="EMBL/GenBank/DDBJ databases">
        <authorList>
            <consortium name="Pathogen Informatics"/>
            <person name="Doyle S."/>
        </authorList>
    </citation>
    <scope>NUCLEOTIDE SEQUENCE [LARGE SCALE GENOMIC DNA]</scope>
    <source>
        <strain evidence="7 8">NCTC10821</strain>
    </source>
</reference>
<dbReference type="EMBL" id="UGQT01000001">
    <property type="protein sequence ID" value="STZ57885.1"/>
    <property type="molecule type" value="Genomic_DNA"/>
</dbReference>